<dbReference type="EMBL" id="ML978125">
    <property type="protein sequence ID" value="KAF2099634.1"/>
    <property type="molecule type" value="Genomic_DNA"/>
</dbReference>
<name>A0A9P4II23_9PEZI</name>
<reference evidence="1" key="1">
    <citation type="journal article" date="2020" name="Stud. Mycol.">
        <title>101 Dothideomycetes genomes: a test case for predicting lifestyles and emergence of pathogens.</title>
        <authorList>
            <person name="Haridas S."/>
            <person name="Albert R."/>
            <person name="Binder M."/>
            <person name="Bloem J."/>
            <person name="Labutti K."/>
            <person name="Salamov A."/>
            <person name="Andreopoulos B."/>
            <person name="Baker S."/>
            <person name="Barry K."/>
            <person name="Bills G."/>
            <person name="Bluhm B."/>
            <person name="Cannon C."/>
            <person name="Castanera R."/>
            <person name="Culley D."/>
            <person name="Daum C."/>
            <person name="Ezra D."/>
            <person name="Gonzalez J."/>
            <person name="Henrissat B."/>
            <person name="Kuo A."/>
            <person name="Liang C."/>
            <person name="Lipzen A."/>
            <person name="Lutzoni F."/>
            <person name="Magnuson J."/>
            <person name="Mondo S."/>
            <person name="Nolan M."/>
            <person name="Ohm R."/>
            <person name="Pangilinan J."/>
            <person name="Park H.-J."/>
            <person name="Ramirez L."/>
            <person name="Alfaro M."/>
            <person name="Sun H."/>
            <person name="Tritt A."/>
            <person name="Yoshinaga Y."/>
            <person name="Zwiers L.-H."/>
            <person name="Turgeon B."/>
            <person name="Goodwin S."/>
            <person name="Spatafora J."/>
            <person name="Crous P."/>
            <person name="Grigoriev I."/>
        </authorList>
    </citation>
    <scope>NUCLEOTIDE SEQUENCE</scope>
    <source>
        <strain evidence="1">CBS 133067</strain>
    </source>
</reference>
<comment type="caution">
    <text evidence="1">The sequence shown here is derived from an EMBL/GenBank/DDBJ whole genome shotgun (WGS) entry which is preliminary data.</text>
</comment>
<organism evidence="1 2">
    <name type="scientific">Rhizodiscina lignyota</name>
    <dbReference type="NCBI Taxonomy" id="1504668"/>
    <lineage>
        <taxon>Eukaryota</taxon>
        <taxon>Fungi</taxon>
        <taxon>Dikarya</taxon>
        <taxon>Ascomycota</taxon>
        <taxon>Pezizomycotina</taxon>
        <taxon>Dothideomycetes</taxon>
        <taxon>Pleosporomycetidae</taxon>
        <taxon>Aulographales</taxon>
        <taxon>Rhizodiscinaceae</taxon>
        <taxon>Rhizodiscina</taxon>
    </lineage>
</organism>
<dbReference type="OrthoDB" id="21214at2759"/>
<dbReference type="AlphaFoldDB" id="A0A9P4II23"/>
<evidence type="ECO:0000313" key="1">
    <source>
        <dbReference type="EMBL" id="KAF2099634.1"/>
    </source>
</evidence>
<keyword evidence="2" id="KW-1185">Reference proteome</keyword>
<protein>
    <submittedName>
        <fullName evidence="1">Uncharacterized protein</fullName>
    </submittedName>
</protein>
<dbReference type="Proteomes" id="UP000799772">
    <property type="component" value="Unassembled WGS sequence"/>
</dbReference>
<evidence type="ECO:0000313" key="2">
    <source>
        <dbReference type="Proteomes" id="UP000799772"/>
    </source>
</evidence>
<sequence length="220" mass="24762">MDTSISPQSSNPENEADEKGALVPNRFFFITPHWGWTNNITVSDLTDHMSAEFGTEEFTKEAKEIVKASAPDPYLTASKSKWYSRHRSICLPGQSEDPIAEWKAGIHSGSKSFISFPPSSPVSSHNITLKALRFCGRDEGFVLDSIPYVWKVKNWTSKKFKLCKKLRGQEQEIGRYWPSVTFASGGILVLDTDEVNDVVGIVTCLVMLWKARQRHAERHG</sequence>
<gene>
    <name evidence="1" type="ORF">NA57DRAFT_55586</name>
</gene>
<proteinExistence type="predicted"/>
<accession>A0A9P4II23</accession>